<organism evidence="3 4">
    <name type="scientific">Streptomyces genisteinicus</name>
    <dbReference type="NCBI Taxonomy" id="2768068"/>
    <lineage>
        <taxon>Bacteria</taxon>
        <taxon>Bacillati</taxon>
        <taxon>Actinomycetota</taxon>
        <taxon>Actinomycetes</taxon>
        <taxon>Kitasatosporales</taxon>
        <taxon>Streptomycetaceae</taxon>
        <taxon>Streptomyces</taxon>
    </lineage>
</organism>
<keyword evidence="4" id="KW-1185">Reference proteome</keyword>
<sequence length="172" mass="19114">MDTDDVYDRPDGRERSGTRPPESVWDYPRPPELVADDRHVQVLLGSRLVADTRASLRVLETSHPPVFYVPPGDVRAEFLRARPGSTHCEWKGRASYWDVVAGDLTAVRAAWSYEQPLAPYTALRGHLAFYPSALRCTVDGEAVAAQEGDFYGGWITPEIQGPFKGGPGTWGW</sequence>
<dbReference type="KEGG" id="sgj:IAG43_01250"/>
<dbReference type="AlphaFoldDB" id="A0A7H0HMB7"/>
<feature type="region of interest" description="Disordered" evidence="1">
    <location>
        <begin position="1"/>
        <end position="29"/>
    </location>
</feature>
<reference evidence="3 4" key="1">
    <citation type="submission" date="2020-08" db="EMBL/GenBank/DDBJ databases">
        <title>A novel species.</title>
        <authorList>
            <person name="Gao J."/>
        </authorList>
    </citation>
    <scope>NUCLEOTIDE SEQUENCE [LARGE SCALE GENOMIC DNA]</scope>
    <source>
        <strain evidence="3 4">CRPJ-33</strain>
    </source>
</reference>
<dbReference type="PANTHER" id="PTHR43058">
    <property type="entry name" value="SLR0655 PROTEIN"/>
    <property type="match status" value="1"/>
</dbReference>
<evidence type="ECO:0000313" key="4">
    <source>
        <dbReference type="Proteomes" id="UP000516230"/>
    </source>
</evidence>
<dbReference type="Proteomes" id="UP000516230">
    <property type="component" value="Chromosome"/>
</dbReference>
<accession>A0A7H0HMB7</accession>
<dbReference type="RefSeq" id="WP_187738888.1">
    <property type="nucleotide sequence ID" value="NZ_CP060825.1"/>
</dbReference>
<feature type="compositionally biased region" description="Basic and acidic residues" evidence="1">
    <location>
        <begin position="1"/>
        <end position="17"/>
    </location>
</feature>
<evidence type="ECO:0000313" key="3">
    <source>
        <dbReference type="EMBL" id="QNP61683.1"/>
    </source>
</evidence>
<dbReference type="EMBL" id="CP060825">
    <property type="protein sequence ID" value="QNP61683.1"/>
    <property type="molecule type" value="Genomic_DNA"/>
</dbReference>
<name>A0A7H0HMB7_9ACTN</name>
<proteinExistence type="predicted"/>
<dbReference type="PANTHER" id="PTHR43058:SF1">
    <property type="entry name" value="DUF427 DOMAIN-CONTAINING PROTEIN"/>
    <property type="match status" value="1"/>
</dbReference>
<dbReference type="Gene3D" id="2.170.150.40">
    <property type="entry name" value="Domain of unknown function (DUF427)"/>
    <property type="match status" value="1"/>
</dbReference>
<dbReference type="InterPro" id="IPR007361">
    <property type="entry name" value="DUF427"/>
</dbReference>
<gene>
    <name evidence="3" type="ORF">IAG43_01250</name>
</gene>
<dbReference type="Pfam" id="PF04248">
    <property type="entry name" value="NTP_transf_9"/>
    <property type="match status" value="1"/>
</dbReference>
<evidence type="ECO:0000256" key="1">
    <source>
        <dbReference type="SAM" id="MobiDB-lite"/>
    </source>
</evidence>
<evidence type="ECO:0000259" key="2">
    <source>
        <dbReference type="Pfam" id="PF04248"/>
    </source>
</evidence>
<feature type="domain" description="DUF427" evidence="2">
    <location>
        <begin position="40"/>
        <end position="131"/>
    </location>
</feature>
<dbReference type="InterPro" id="IPR038694">
    <property type="entry name" value="DUF427_sf"/>
</dbReference>
<protein>
    <submittedName>
        <fullName evidence="3">DUF427 domain-containing protein</fullName>
    </submittedName>
</protein>